<dbReference type="EMBL" id="BAVB01000289">
    <property type="protein sequence ID" value="GAE51175.1"/>
    <property type="molecule type" value="Genomic_DNA"/>
</dbReference>
<evidence type="ECO:0000313" key="3">
    <source>
        <dbReference type="Proteomes" id="UP000019143"/>
    </source>
</evidence>
<accession>W4S3H3</accession>
<organism evidence="2 3">
    <name type="scientific">Xanthomonas arboricola pv. pruni str. MAFF 311562</name>
    <dbReference type="NCBI Taxonomy" id="1414836"/>
    <lineage>
        <taxon>Bacteria</taxon>
        <taxon>Pseudomonadati</taxon>
        <taxon>Pseudomonadota</taxon>
        <taxon>Gammaproteobacteria</taxon>
        <taxon>Lysobacterales</taxon>
        <taxon>Lysobacteraceae</taxon>
        <taxon>Xanthomonas</taxon>
    </lineage>
</organism>
<sequence length="111" mass="12606">MSAGTQHQALAALLFLYREVLGAQLPWMENLVRPKRPQRIRVVLSAEEVARVPCRSCWASRMWPPRKSTRMCWGGGRRRCTARWMGWASAVVDAAGKKNQPAVVFAAKRRD</sequence>
<comment type="caution">
    <text evidence="2">The sequence shown here is derived from an EMBL/GenBank/DDBJ whole genome shotgun (WGS) entry which is preliminary data.</text>
</comment>
<dbReference type="AlphaFoldDB" id="W4S3H3"/>
<protein>
    <submittedName>
        <fullName evidence="2">Tyrosine recombinase</fullName>
    </submittedName>
</protein>
<gene>
    <name evidence="2" type="primary">xerD1</name>
    <name evidence="2" type="ORF">XPU_2707</name>
</gene>
<dbReference type="Gene3D" id="1.10.150.130">
    <property type="match status" value="1"/>
</dbReference>
<dbReference type="GO" id="GO:0003677">
    <property type="term" value="F:DNA binding"/>
    <property type="evidence" value="ECO:0007669"/>
    <property type="project" value="UniProtKB-KW"/>
</dbReference>
<dbReference type="Proteomes" id="UP000019143">
    <property type="component" value="Unassembled WGS sequence"/>
</dbReference>
<dbReference type="InterPro" id="IPR010998">
    <property type="entry name" value="Integrase_recombinase_N"/>
</dbReference>
<reference evidence="2 3" key="1">
    <citation type="submission" date="2014-01" db="EMBL/GenBank/DDBJ databases">
        <title>Genome sequence and analysis of Xanthomonas arboricola pv. pruni.</title>
        <authorList>
            <person name="Fujikawa T."/>
            <person name="Nakazono-Nagaoka E."/>
        </authorList>
    </citation>
    <scope>NUCLEOTIDE SEQUENCE [LARGE SCALE GENOMIC DNA]</scope>
    <source>
        <strain evidence="3">MAFF 311562</strain>
    </source>
</reference>
<evidence type="ECO:0000313" key="2">
    <source>
        <dbReference type="EMBL" id="GAE51175.1"/>
    </source>
</evidence>
<proteinExistence type="predicted"/>
<keyword evidence="1" id="KW-0238">DNA-binding</keyword>
<name>W4S3H3_9XANT</name>
<evidence type="ECO:0000256" key="1">
    <source>
        <dbReference type="ARBA" id="ARBA00023125"/>
    </source>
</evidence>